<reference evidence="2" key="1">
    <citation type="journal article" date="2006" name="J. Bacteriol.">
        <title>Pathogenomic sequence analysis of Bacillus cereus and Bacillus thuringiensis isolates closely related to Bacillus anthracis.</title>
        <authorList>
            <person name="Han C.S."/>
            <person name="Xie G."/>
            <person name="Challacombe J.F."/>
            <person name="Altherr M.R."/>
            <person name="Bhotika S.S."/>
            <person name="Brown N."/>
            <person name="Bruce D."/>
            <person name="Campbell C.S."/>
            <person name="Campbell M.L."/>
            <person name="Chen J."/>
            <person name="Chertkov O."/>
            <person name="Cleland C."/>
            <person name="Dimitrijevic M."/>
            <person name="Doggett N.A."/>
            <person name="Fawcett J.J."/>
            <person name="Glavina T."/>
            <person name="Goodwin L.A."/>
            <person name="Green L.D."/>
            <person name="Hill K.K."/>
            <person name="Hitchcock P."/>
            <person name="Jackson P.J."/>
            <person name="Keim P."/>
            <person name="Kewalramani A.R."/>
            <person name="Longmire J."/>
            <person name="Lucas S."/>
            <person name="Malfatti S."/>
            <person name="McMurry K."/>
            <person name="Meincke L.J."/>
            <person name="Misra M."/>
            <person name="Moseman B.L."/>
            <person name="Mundt M."/>
            <person name="Munk A.C."/>
            <person name="Okinaka R.T."/>
            <person name="Parson-Quintana B."/>
            <person name="Reilly L.P."/>
            <person name="Richardson P."/>
            <person name="Robinson D.L."/>
            <person name="Rubin E."/>
            <person name="Saunders E."/>
            <person name="Tapia R."/>
            <person name="Tesmer J.G."/>
            <person name="Thayer N."/>
            <person name="Thompson L.S."/>
            <person name="Tice H."/>
            <person name="Ticknor L.O."/>
            <person name="Wills P.L."/>
            <person name="Brettin T.S."/>
            <person name="Gilna P."/>
        </authorList>
    </citation>
    <scope>NUCLEOTIDE SEQUENCE [LARGE SCALE GENOMIC DNA]</scope>
    <source>
        <strain evidence="2">ZK / E33L</strain>
        <plasmid evidence="2">pE33L466</plasmid>
    </source>
</reference>
<name>Q4V1R8_BACCZ</name>
<evidence type="ECO:0000313" key="2">
    <source>
        <dbReference type="Proteomes" id="UP000002612"/>
    </source>
</evidence>
<sequence>MCLGFNFVKGCMWIMIFDITIIKKNNNIIKYELLSEKEIESIKNGLNNNFVFLKDRAINTDEITGVVFEELVLEQLLDEGRISENDIHRYF</sequence>
<gene>
    <name evidence="1" type="ordered locus">pE33L466_0181</name>
</gene>
<accession>Q4V1R8</accession>
<dbReference type="AlphaFoldDB" id="Q4V1R8"/>
<dbReference type="EMBL" id="CP000040">
    <property type="protein sequence ID" value="AAY60339.1"/>
    <property type="molecule type" value="Genomic_DNA"/>
</dbReference>
<dbReference type="KEGG" id="bcz:pE33L466_0181"/>
<protein>
    <submittedName>
        <fullName evidence="1">Uncharacterized protein</fullName>
    </submittedName>
</protein>
<keyword evidence="1" id="KW-0614">Plasmid</keyword>
<proteinExistence type="predicted"/>
<evidence type="ECO:0000313" key="1">
    <source>
        <dbReference type="EMBL" id="AAY60339.1"/>
    </source>
</evidence>
<geneLocation type="plasmid" evidence="1 2">
    <name>pE33L466</name>
</geneLocation>
<dbReference type="Proteomes" id="UP000002612">
    <property type="component" value="Plasmid pE33L466"/>
</dbReference>
<organism evidence="1 2">
    <name type="scientific">Bacillus cereus (strain ZK / E33L)</name>
    <dbReference type="NCBI Taxonomy" id="288681"/>
    <lineage>
        <taxon>Bacteria</taxon>
        <taxon>Bacillati</taxon>
        <taxon>Bacillota</taxon>
        <taxon>Bacilli</taxon>
        <taxon>Bacillales</taxon>
        <taxon>Bacillaceae</taxon>
        <taxon>Bacillus</taxon>
        <taxon>Bacillus cereus group</taxon>
    </lineage>
</organism>